<accession>A0AA39HIA6</accession>
<dbReference type="EMBL" id="JAUCMV010000004">
    <property type="protein sequence ID" value="KAK0405960.1"/>
    <property type="molecule type" value="Genomic_DNA"/>
</dbReference>
<name>A0AA39HIA6_9BILA</name>
<dbReference type="Proteomes" id="UP001175271">
    <property type="component" value="Unassembled WGS sequence"/>
</dbReference>
<organism evidence="1 2">
    <name type="scientific">Steinernema hermaphroditum</name>
    <dbReference type="NCBI Taxonomy" id="289476"/>
    <lineage>
        <taxon>Eukaryota</taxon>
        <taxon>Metazoa</taxon>
        <taxon>Ecdysozoa</taxon>
        <taxon>Nematoda</taxon>
        <taxon>Chromadorea</taxon>
        <taxon>Rhabditida</taxon>
        <taxon>Tylenchina</taxon>
        <taxon>Panagrolaimomorpha</taxon>
        <taxon>Strongyloidoidea</taxon>
        <taxon>Steinernematidae</taxon>
        <taxon>Steinernema</taxon>
    </lineage>
</organism>
<evidence type="ECO:0000313" key="1">
    <source>
        <dbReference type="EMBL" id="KAK0405960.1"/>
    </source>
</evidence>
<sequence length="82" mass="9233">MVSILSRRLRAVFDLLRLGTTIIGGSETIVEIDETVITRPKYHIGRTKRYQEPKTMKTSSMKSAGTAFMLGDGCIQSERQKK</sequence>
<evidence type="ECO:0000313" key="2">
    <source>
        <dbReference type="Proteomes" id="UP001175271"/>
    </source>
</evidence>
<comment type="caution">
    <text evidence="1">The sequence shown here is derived from an EMBL/GenBank/DDBJ whole genome shotgun (WGS) entry which is preliminary data.</text>
</comment>
<dbReference type="AlphaFoldDB" id="A0AA39HIA6"/>
<protein>
    <submittedName>
        <fullName evidence="1">Uncharacterized protein</fullName>
    </submittedName>
</protein>
<proteinExistence type="predicted"/>
<reference evidence="1" key="1">
    <citation type="submission" date="2023-06" db="EMBL/GenBank/DDBJ databases">
        <title>Genomic analysis of the entomopathogenic nematode Steinernema hermaphroditum.</title>
        <authorList>
            <person name="Schwarz E.M."/>
            <person name="Heppert J.K."/>
            <person name="Baniya A."/>
            <person name="Schwartz H.T."/>
            <person name="Tan C.-H."/>
            <person name="Antoshechkin I."/>
            <person name="Sternberg P.W."/>
            <person name="Goodrich-Blair H."/>
            <person name="Dillman A.R."/>
        </authorList>
    </citation>
    <scope>NUCLEOTIDE SEQUENCE</scope>
    <source>
        <strain evidence="1">PS9179</strain>
        <tissue evidence="1">Whole animal</tissue>
    </source>
</reference>
<gene>
    <name evidence="1" type="ORF">QR680_018282</name>
</gene>
<keyword evidence="2" id="KW-1185">Reference proteome</keyword>